<feature type="binding site" evidence="9">
    <location>
        <begin position="265"/>
        <end position="271"/>
    </location>
    <ligand>
        <name>S-adenosyl-L-methionine</name>
        <dbReference type="ChEBI" id="CHEBI:59789"/>
    </ligand>
</feature>
<feature type="domain" description="SAM-dependent MTase RsmB/NOP-type" evidence="11">
    <location>
        <begin position="161"/>
        <end position="532"/>
    </location>
</feature>
<dbReference type="Proteomes" id="UP000009168">
    <property type="component" value="Unassembled WGS sequence"/>
</dbReference>
<evidence type="ECO:0000256" key="8">
    <source>
        <dbReference type="ARBA" id="ARBA00023242"/>
    </source>
</evidence>
<evidence type="ECO:0000256" key="6">
    <source>
        <dbReference type="ARBA" id="ARBA00022694"/>
    </source>
</evidence>
<comment type="caution">
    <text evidence="9">Lacks conserved residue(s) required for the propagation of feature annotation.</text>
</comment>
<dbReference type="InParanoid" id="I7MAM9"/>
<evidence type="ECO:0000256" key="4">
    <source>
        <dbReference type="ARBA" id="ARBA00022679"/>
    </source>
</evidence>
<feature type="binding site" evidence="9">
    <location>
        <position position="350"/>
    </location>
    <ligand>
        <name>S-adenosyl-L-methionine</name>
        <dbReference type="ChEBI" id="CHEBI:59789"/>
    </ligand>
</feature>
<keyword evidence="4 9" id="KW-0808">Transferase</keyword>
<dbReference type="RefSeq" id="XP_001025155.2">
    <property type="nucleotide sequence ID" value="XM_001025155.2"/>
</dbReference>
<dbReference type="InterPro" id="IPR029063">
    <property type="entry name" value="SAM-dependent_MTases_sf"/>
</dbReference>
<keyword evidence="13" id="KW-1185">Reference proteome</keyword>
<dbReference type="InterPro" id="IPR057285">
    <property type="entry name" value="Pre-PUA_NSUN2"/>
</dbReference>
<reference evidence="13" key="1">
    <citation type="journal article" date="2006" name="PLoS Biol.">
        <title>Macronuclear genome sequence of the ciliate Tetrahymena thermophila, a model eukaryote.</title>
        <authorList>
            <person name="Eisen J.A."/>
            <person name="Coyne R.S."/>
            <person name="Wu M."/>
            <person name="Wu D."/>
            <person name="Thiagarajan M."/>
            <person name="Wortman J.R."/>
            <person name="Badger J.H."/>
            <person name="Ren Q."/>
            <person name="Amedeo P."/>
            <person name="Jones K.M."/>
            <person name="Tallon L.J."/>
            <person name="Delcher A.L."/>
            <person name="Salzberg S.L."/>
            <person name="Silva J.C."/>
            <person name="Haas B.J."/>
            <person name="Majoros W.H."/>
            <person name="Farzad M."/>
            <person name="Carlton J.M."/>
            <person name="Smith R.K. Jr."/>
            <person name="Garg J."/>
            <person name="Pearlman R.E."/>
            <person name="Karrer K.M."/>
            <person name="Sun L."/>
            <person name="Manning G."/>
            <person name="Elde N.C."/>
            <person name="Turkewitz A.P."/>
            <person name="Asai D.J."/>
            <person name="Wilkes D.E."/>
            <person name="Wang Y."/>
            <person name="Cai H."/>
            <person name="Collins K."/>
            <person name="Stewart B.A."/>
            <person name="Lee S.R."/>
            <person name="Wilamowska K."/>
            <person name="Weinberg Z."/>
            <person name="Ruzzo W.L."/>
            <person name="Wloga D."/>
            <person name="Gaertig J."/>
            <person name="Frankel J."/>
            <person name="Tsao C.-C."/>
            <person name="Gorovsky M.A."/>
            <person name="Keeling P.J."/>
            <person name="Waller R.F."/>
            <person name="Patron N.J."/>
            <person name="Cherry J.M."/>
            <person name="Stover N.A."/>
            <person name="Krieger C.J."/>
            <person name="del Toro C."/>
            <person name="Ryder H.F."/>
            <person name="Williamson S.C."/>
            <person name="Barbeau R.A."/>
            <person name="Hamilton E.P."/>
            <person name="Orias E."/>
        </authorList>
    </citation>
    <scope>NUCLEOTIDE SEQUENCE [LARGE SCALE GENOMIC DNA]</scope>
    <source>
        <strain evidence="13">SB210</strain>
    </source>
</reference>
<dbReference type="InterPro" id="IPR023267">
    <property type="entry name" value="RCMT"/>
</dbReference>
<evidence type="ECO:0000256" key="2">
    <source>
        <dbReference type="ARBA" id="ARBA00022555"/>
    </source>
</evidence>
<dbReference type="PANTHER" id="PTHR22808">
    <property type="entry name" value="NCL1 YEAST -RELATED NOL1/NOP2/FMU SUN DOMAIN-CONTAINING"/>
    <property type="match status" value="1"/>
</dbReference>
<comment type="similarity">
    <text evidence="9">Belongs to the class I-like SAM-binding methyltransferase superfamily. RsmB/NOP family.</text>
</comment>
<dbReference type="Gene3D" id="3.40.50.150">
    <property type="entry name" value="Vaccinia Virus protein VP39"/>
    <property type="match status" value="1"/>
</dbReference>
<keyword evidence="8" id="KW-0539">Nucleus</keyword>
<keyword evidence="2" id="KW-0820">tRNA-binding</keyword>
<name>I7MAM9_TETTS</name>
<dbReference type="Pfam" id="PF25376">
    <property type="entry name" value="Pre-PUA_NSUN2"/>
    <property type="match status" value="1"/>
</dbReference>
<dbReference type="PRINTS" id="PR02008">
    <property type="entry name" value="RCMTFAMILY"/>
</dbReference>
<dbReference type="STRING" id="312017.I7MAM9"/>
<feature type="region of interest" description="Disordered" evidence="10">
    <location>
        <begin position="582"/>
        <end position="607"/>
    </location>
</feature>
<dbReference type="SUPFAM" id="SSF53335">
    <property type="entry name" value="S-adenosyl-L-methionine-dependent methyltransferases"/>
    <property type="match status" value="1"/>
</dbReference>
<dbReference type="GO" id="GO:0000049">
    <property type="term" value="F:tRNA binding"/>
    <property type="evidence" value="ECO:0007669"/>
    <property type="project" value="UniProtKB-KW"/>
</dbReference>
<dbReference type="PRINTS" id="PR02011">
    <property type="entry name" value="RCMTNCL1"/>
</dbReference>
<dbReference type="AlphaFoldDB" id="I7MAM9"/>
<dbReference type="GO" id="GO:0005634">
    <property type="term" value="C:nucleus"/>
    <property type="evidence" value="ECO:0007669"/>
    <property type="project" value="UniProtKB-SubCell"/>
</dbReference>
<dbReference type="eggNOG" id="KOG2198">
    <property type="taxonomic scope" value="Eukaryota"/>
</dbReference>
<evidence type="ECO:0000256" key="9">
    <source>
        <dbReference type="PROSITE-ProRule" id="PRU01023"/>
    </source>
</evidence>
<evidence type="ECO:0000256" key="1">
    <source>
        <dbReference type="ARBA" id="ARBA00004123"/>
    </source>
</evidence>
<dbReference type="InterPro" id="IPR049560">
    <property type="entry name" value="MeTrfase_RsmB-F_NOP2_cat"/>
</dbReference>
<keyword evidence="6" id="KW-0819">tRNA processing</keyword>
<feature type="binding site" evidence="9">
    <location>
        <position position="295"/>
    </location>
    <ligand>
        <name>S-adenosyl-L-methionine</name>
        <dbReference type="ChEBI" id="CHEBI:59789"/>
    </ligand>
</feature>
<dbReference type="InterPro" id="IPR001678">
    <property type="entry name" value="MeTrfase_RsmB-F_NOP2_dom"/>
</dbReference>
<dbReference type="InterPro" id="IPR023270">
    <property type="entry name" value="RCMT_NCL1"/>
</dbReference>
<protein>
    <submittedName>
        <fullName evidence="12">NOL1/NOP2/sun family protein</fullName>
    </submittedName>
</protein>
<dbReference type="PROSITE" id="PS51686">
    <property type="entry name" value="SAM_MT_RSMB_NOP"/>
    <property type="match status" value="1"/>
</dbReference>
<sequence>MGRKGGHKRRFKNKNNQGQDGYKKFKGDDGYNEWYYDHPIFEAYYKLQLEEAYFKEKPEEFTLFWNMMKEKLPVVFRINKLTPNYQVFLDNLKDKDFIKKFIEEKRKQLEQQGKAPTEGQQQKEQEGEAIEEEEQEAEKEAEEQQNEDEGNGEGEEEEDDEDEADQKEGDDKKGENNTKTFEKFEFSQEEIDTLQINNIKFYPDELVWQINCNRTQLKKSQLLKEFHKYIQRANDSGLISRQELVSMLPPLLLDVKPDDIIFDMCAAPGSKTAQLLELMYTQGGINTKGAVVANDVDQKRAYLLTHQVCRINPSGLVVINHPAQFFPTLQDPTSNQAYDQKFYFDKVQADVPCSGDGATRKIPTQWRNWNTRDGQVLHPLQLAILQRALTLCKVGGYVLYSTCSINPIEDEAVITEAFRRASQGSIELIDIHTKFPELKGRRGLSKWTVCSSTKKHPGHDQEKKETVADWLKIYDNFESIEKNDKLAQFVRDSMFPEPEDKMTNEIKIQNTMRILPHDQDTGGFYLALIKKNSLINWSKKGLPKTAGSNNEEQSAQQQQEQPAQQQVVDDYIPDASEIPKEAESLQNVEGDAQDGKKNNKNKEPVQKENFVTIPEEDWQNIKENYGIEGIDQSLFVVNTIGKQKVVRLITEGAKKFNDCDVKGVVNKVNMGTKAFERSRETFQGIQCRFRICQDSVNLIAPYMSKRKIVVSEDDFKFFVQNKNAKYTEMPNQKLKEEIAQLGQGSIILHCPTYNDNLVCQNFHQSVNIMISKEITESFKIRYLKQLF</sequence>
<feature type="compositionally biased region" description="Basic and acidic residues" evidence="10">
    <location>
        <begin position="166"/>
        <end position="178"/>
    </location>
</feature>
<keyword evidence="5 9" id="KW-0949">S-adenosyl-L-methionine</keyword>
<dbReference type="GO" id="GO:0016428">
    <property type="term" value="F:tRNA (cytidine-5-)-methyltransferase activity"/>
    <property type="evidence" value="ECO:0007669"/>
    <property type="project" value="InterPro"/>
</dbReference>
<feature type="active site" description="Nucleophile" evidence="9">
    <location>
        <position position="403"/>
    </location>
</feature>
<dbReference type="OrthoDB" id="6093671at2759"/>
<feature type="region of interest" description="Disordered" evidence="10">
    <location>
        <begin position="1"/>
        <end position="24"/>
    </location>
</feature>
<evidence type="ECO:0000313" key="13">
    <source>
        <dbReference type="Proteomes" id="UP000009168"/>
    </source>
</evidence>
<dbReference type="Pfam" id="PF01189">
    <property type="entry name" value="Methyltr_RsmB-F"/>
    <property type="match status" value="1"/>
</dbReference>
<gene>
    <name evidence="12" type="ORF">TTHERM_00684540</name>
</gene>
<organism evidence="12 13">
    <name type="scientific">Tetrahymena thermophila (strain SB210)</name>
    <dbReference type="NCBI Taxonomy" id="312017"/>
    <lineage>
        <taxon>Eukaryota</taxon>
        <taxon>Sar</taxon>
        <taxon>Alveolata</taxon>
        <taxon>Ciliophora</taxon>
        <taxon>Intramacronucleata</taxon>
        <taxon>Oligohymenophorea</taxon>
        <taxon>Hymenostomatida</taxon>
        <taxon>Tetrahymenina</taxon>
        <taxon>Tetrahymenidae</taxon>
        <taxon>Tetrahymena</taxon>
    </lineage>
</organism>
<feature type="compositionally biased region" description="Basic residues" evidence="10">
    <location>
        <begin position="1"/>
        <end position="13"/>
    </location>
</feature>
<comment type="subcellular location">
    <subcellularLocation>
        <location evidence="1">Nucleus</location>
    </subcellularLocation>
</comment>
<evidence type="ECO:0000259" key="11">
    <source>
        <dbReference type="PROSITE" id="PS51686"/>
    </source>
</evidence>
<proteinExistence type="inferred from homology"/>
<keyword evidence="3 9" id="KW-0489">Methyltransferase</keyword>
<evidence type="ECO:0000313" key="12">
    <source>
        <dbReference type="EMBL" id="EAS04910.2"/>
    </source>
</evidence>
<keyword evidence="7 9" id="KW-0694">RNA-binding</keyword>
<accession>I7MAM9</accession>
<evidence type="ECO:0000256" key="5">
    <source>
        <dbReference type="ARBA" id="ARBA00022691"/>
    </source>
</evidence>
<feature type="region of interest" description="Disordered" evidence="10">
    <location>
        <begin position="540"/>
        <end position="567"/>
    </location>
</feature>
<feature type="compositionally biased region" description="Basic and acidic residues" evidence="10">
    <location>
        <begin position="593"/>
        <end position="606"/>
    </location>
</feature>
<evidence type="ECO:0000256" key="3">
    <source>
        <dbReference type="ARBA" id="ARBA00022603"/>
    </source>
</evidence>
<dbReference type="KEGG" id="tet:TTHERM_00684540"/>
<feature type="compositionally biased region" description="Acidic residues" evidence="10">
    <location>
        <begin position="127"/>
        <end position="165"/>
    </location>
</feature>
<dbReference type="EMBL" id="GG662435">
    <property type="protein sequence ID" value="EAS04910.2"/>
    <property type="molecule type" value="Genomic_DNA"/>
</dbReference>
<dbReference type="GO" id="GO:0030488">
    <property type="term" value="P:tRNA methylation"/>
    <property type="evidence" value="ECO:0007669"/>
    <property type="project" value="UniProtKB-ARBA"/>
</dbReference>
<feature type="region of interest" description="Disordered" evidence="10">
    <location>
        <begin position="109"/>
        <end position="178"/>
    </location>
</feature>
<evidence type="ECO:0000256" key="7">
    <source>
        <dbReference type="ARBA" id="ARBA00022884"/>
    </source>
</evidence>
<feature type="compositionally biased region" description="Low complexity" evidence="10">
    <location>
        <begin position="548"/>
        <end position="566"/>
    </location>
</feature>
<evidence type="ECO:0000256" key="10">
    <source>
        <dbReference type="SAM" id="MobiDB-lite"/>
    </source>
</evidence>
<dbReference type="GeneID" id="7830686"/>
<dbReference type="PANTHER" id="PTHR22808:SF1">
    <property type="entry name" value="RNA CYTOSINE-C(5)-METHYLTRANSFERASE NSUN2-RELATED"/>
    <property type="match status" value="1"/>
</dbReference>